<feature type="non-terminal residue" evidence="3">
    <location>
        <position position="151"/>
    </location>
</feature>
<reference evidence="3 4" key="1">
    <citation type="submission" date="2020-02" db="EMBL/GenBank/DDBJ databases">
        <title>Draft genome sequence of Haematococcus lacustris strain NIES-144.</title>
        <authorList>
            <person name="Morimoto D."/>
            <person name="Nakagawa S."/>
            <person name="Yoshida T."/>
            <person name="Sawayama S."/>
        </authorList>
    </citation>
    <scope>NUCLEOTIDE SEQUENCE [LARGE SCALE GENOMIC DNA]</scope>
    <source>
        <strain evidence="3 4">NIES-144</strain>
    </source>
</reference>
<sequence>SEGTATTEHRPRPKALVQARTSADTSLTGAMRSMATEDAQFMAGQLLNLTSRTGSFLYMGPEVFRGEPYNTKADVFSFAVCMYEMLHMRSLLVTVLESANPDPDSRQRAIVEYASSATVAQHPAALTAPAAEQLLVHQPAGAPYNDNRGGT</sequence>
<keyword evidence="3" id="KW-0418">Kinase</keyword>
<dbReference type="SUPFAM" id="SSF56112">
    <property type="entry name" value="Protein kinase-like (PK-like)"/>
    <property type="match status" value="1"/>
</dbReference>
<dbReference type="PROSITE" id="PS50011">
    <property type="entry name" value="PROTEIN_KINASE_DOM"/>
    <property type="match status" value="1"/>
</dbReference>
<protein>
    <submittedName>
        <fullName evidence="3">Protein kinase domain-containing protein</fullName>
    </submittedName>
</protein>
<organism evidence="3 4">
    <name type="scientific">Haematococcus lacustris</name>
    <name type="common">Green alga</name>
    <name type="synonym">Haematococcus pluvialis</name>
    <dbReference type="NCBI Taxonomy" id="44745"/>
    <lineage>
        <taxon>Eukaryota</taxon>
        <taxon>Viridiplantae</taxon>
        <taxon>Chlorophyta</taxon>
        <taxon>core chlorophytes</taxon>
        <taxon>Chlorophyceae</taxon>
        <taxon>CS clade</taxon>
        <taxon>Chlamydomonadales</taxon>
        <taxon>Haematococcaceae</taxon>
        <taxon>Haematococcus</taxon>
    </lineage>
</organism>
<dbReference type="GO" id="GO:0004672">
    <property type="term" value="F:protein kinase activity"/>
    <property type="evidence" value="ECO:0007669"/>
    <property type="project" value="InterPro"/>
</dbReference>
<evidence type="ECO:0000313" key="4">
    <source>
        <dbReference type="Proteomes" id="UP000485058"/>
    </source>
</evidence>
<evidence type="ECO:0000256" key="1">
    <source>
        <dbReference type="SAM" id="MobiDB-lite"/>
    </source>
</evidence>
<keyword evidence="4" id="KW-1185">Reference proteome</keyword>
<dbReference type="EMBL" id="BLLF01001633">
    <property type="protein sequence ID" value="GFH20434.1"/>
    <property type="molecule type" value="Genomic_DNA"/>
</dbReference>
<evidence type="ECO:0000259" key="2">
    <source>
        <dbReference type="PROSITE" id="PS50011"/>
    </source>
</evidence>
<dbReference type="InterPro" id="IPR011009">
    <property type="entry name" value="Kinase-like_dom_sf"/>
</dbReference>
<feature type="region of interest" description="Disordered" evidence="1">
    <location>
        <begin position="1"/>
        <end position="23"/>
    </location>
</feature>
<feature type="domain" description="Protein kinase" evidence="2">
    <location>
        <begin position="1"/>
        <end position="151"/>
    </location>
</feature>
<dbReference type="Gene3D" id="1.10.510.10">
    <property type="entry name" value="Transferase(Phosphotransferase) domain 1"/>
    <property type="match status" value="1"/>
</dbReference>
<dbReference type="GO" id="GO:0005524">
    <property type="term" value="F:ATP binding"/>
    <property type="evidence" value="ECO:0007669"/>
    <property type="project" value="InterPro"/>
</dbReference>
<dbReference type="InterPro" id="IPR000719">
    <property type="entry name" value="Prot_kinase_dom"/>
</dbReference>
<keyword evidence="3" id="KW-0808">Transferase</keyword>
<dbReference type="Proteomes" id="UP000485058">
    <property type="component" value="Unassembled WGS sequence"/>
</dbReference>
<feature type="non-terminal residue" evidence="3">
    <location>
        <position position="1"/>
    </location>
</feature>
<proteinExistence type="predicted"/>
<gene>
    <name evidence="3" type="ORF">HaLaN_17555</name>
</gene>
<evidence type="ECO:0000313" key="3">
    <source>
        <dbReference type="EMBL" id="GFH20434.1"/>
    </source>
</evidence>
<comment type="caution">
    <text evidence="3">The sequence shown here is derived from an EMBL/GenBank/DDBJ whole genome shotgun (WGS) entry which is preliminary data.</text>
</comment>
<accession>A0A699ZNX1</accession>
<dbReference type="Pfam" id="PF07714">
    <property type="entry name" value="PK_Tyr_Ser-Thr"/>
    <property type="match status" value="1"/>
</dbReference>
<dbReference type="InterPro" id="IPR001245">
    <property type="entry name" value="Ser-Thr/Tyr_kinase_cat_dom"/>
</dbReference>
<name>A0A699ZNX1_HAELA</name>
<dbReference type="AlphaFoldDB" id="A0A699ZNX1"/>